<dbReference type="AlphaFoldDB" id="A0A2C6DJ97"/>
<dbReference type="OrthoDB" id="6464784at2"/>
<sequence length="162" mass="18544">MITHLTKQMNNNSSHTMPHVMGENSTHLSHTGLVSEIIYDPQNPFTFHLLLPFVQQLSHQPRWQLWLAPDRRINRYWINSLGLPAQKTISLSSLSTEKSVEMMEKALSSGNFSSVIAWLPVITAEIKERLQHAAKLGDCYGFILQPSSMVQVNLPFNNMHWH</sequence>
<proteinExistence type="predicted"/>
<dbReference type="Gene3D" id="3.40.50.300">
    <property type="entry name" value="P-loop containing nucleotide triphosphate hydrolases"/>
    <property type="match status" value="1"/>
</dbReference>
<feature type="region of interest" description="Disordered" evidence="1">
    <location>
        <begin position="1"/>
        <end position="22"/>
    </location>
</feature>
<evidence type="ECO:0000313" key="2">
    <source>
        <dbReference type="EMBL" id="PHI31306.1"/>
    </source>
</evidence>
<organism evidence="2 4">
    <name type="scientific">Budvicia aquatica</name>
    <dbReference type="NCBI Taxonomy" id="82979"/>
    <lineage>
        <taxon>Bacteria</taxon>
        <taxon>Pseudomonadati</taxon>
        <taxon>Pseudomonadota</taxon>
        <taxon>Gammaproteobacteria</taxon>
        <taxon>Enterobacterales</taxon>
        <taxon>Budviciaceae</taxon>
        <taxon>Budvicia</taxon>
    </lineage>
</organism>
<dbReference type="InterPro" id="IPR047696">
    <property type="entry name" value="SulA_enterobact"/>
</dbReference>
<keyword evidence="4" id="KW-1185">Reference proteome</keyword>
<dbReference type="PIRSF" id="PIRSF003093">
    <property type="entry name" value="SulA"/>
    <property type="match status" value="1"/>
</dbReference>
<dbReference type="SUPFAM" id="SSF52540">
    <property type="entry name" value="P-loop containing nucleoside triphosphate hydrolases"/>
    <property type="match status" value="1"/>
</dbReference>
<dbReference type="RefSeq" id="WP_051323202.1">
    <property type="nucleotide sequence ID" value="NZ_BRLG01000009.1"/>
</dbReference>
<dbReference type="STRING" id="1111728.GCA_000427805_03790"/>
<keyword evidence="3" id="KW-0132">Cell division</keyword>
<dbReference type="Proteomes" id="UP000373449">
    <property type="component" value="Unassembled WGS sequence"/>
</dbReference>
<dbReference type="GO" id="GO:0051782">
    <property type="term" value="P:negative regulation of cell division"/>
    <property type="evidence" value="ECO:0007669"/>
    <property type="project" value="InterPro"/>
</dbReference>
<protein>
    <submittedName>
        <fullName evidence="2">Cell division inhibitor SulA</fullName>
    </submittedName>
</protein>
<reference evidence="4" key="2">
    <citation type="submission" date="2017-09" db="EMBL/GenBank/DDBJ databases">
        <title>FDA dAtabase for Regulatory Grade micrObial Sequences (FDA-ARGOS): Supporting development and validation of Infectious Disease Dx tests.</title>
        <authorList>
            <person name="Minogue T."/>
            <person name="Wolcott M."/>
            <person name="Wasieloski L."/>
            <person name="Aguilar W."/>
            <person name="Moore D."/>
            <person name="Tallon L."/>
            <person name="Sadzewicz L."/>
            <person name="Ott S."/>
            <person name="Zhao X."/>
            <person name="Nagaraj S."/>
            <person name="Vavikolanu K."/>
            <person name="Aluvathingal J."/>
            <person name="Nadendla S."/>
            <person name="Sichtig H."/>
        </authorList>
    </citation>
    <scope>NUCLEOTIDE SEQUENCE [LARGE SCALE GENOMIC DNA]</scope>
    <source>
        <strain evidence="4">FDAARGOS_387</strain>
    </source>
</reference>
<reference evidence="2" key="1">
    <citation type="submission" date="2017-09" db="EMBL/GenBank/DDBJ databases">
        <title>FDA dAtabase for Regulatory Grade micrObial Sequences (FDA-ARGOS): Supporting development and validation of Infectious Disease Dx tests.</title>
        <authorList>
            <person name="Minogue T."/>
            <person name="Wolcott M."/>
            <person name="Wasieloski L."/>
            <person name="Aguilar W."/>
            <person name="Moore D."/>
            <person name="Tallon L.J."/>
            <person name="Sadzewicz L."/>
            <person name="Ott S."/>
            <person name="Zhao X."/>
            <person name="Nagaraj S."/>
            <person name="Vavikolanu K."/>
            <person name="Aluvathingal J."/>
            <person name="Nadendla S."/>
            <person name="Sichtig H."/>
        </authorList>
    </citation>
    <scope>NUCLEOTIDE SEQUENCE</scope>
    <source>
        <strain evidence="2">FDAARGOS_387</strain>
    </source>
</reference>
<name>A0A2C6DJ97_9GAMM</name>
<evidence type="ECO:0000313" key="4">
    <source>
        <dbReference type="Proteomes" id="UP000224974"/>
    </source>
</evidence>
<evidence type="ECO:0000256" key="1">
    <source>
        <dbReference type="SAM" id="MobiDB-lite"/>
    </source>
</evidence>
<dbReference type="Pfam" id="PF03846">
    <property type="entry name" value="SulA"/>
    <property type="match status" value="1"/>
</dbReference>
<reference evidence="3 5" key="3">
    <citation type="submission" date="2019-03" db="EMBL/GenBank/DDBJ databases">
        <authorList>
            <consortium name="Pathogen Informatics"/>
        </authorList>
    </citation>
    <scope>NUCLEOTIDE SEQUENCE [LARGE SCALE GENOMIC DNA]</scope>
    <source>
        <strain evidence="3 5">NCTC12282</strain>
    </source>
</reference>
<dbReference type="EMBL" id="CAADJA010000002">
    <property type="protein sequence ID" value="VFS51608.1"/>
    <property type="molecule type" value="Genomic_DNA"/>
</dbReference>
<gene>
    <name evidence="3" type="primary">sulA</name>
    <name evidence="2" type="ORF">CRN84_19155</name>
    <name evidence="3" type="ORF">NCTC12282_05255</name>
</gene>
<evidence type="ECO:0000313" key="3">
    <source>
        <dbReference type="EMBL" id="VFS51608.1"/>
    </source>
</evidence>
<dbReference type="NCBIfam" id="TIGR00623">
    <property type="entry name" value="SOS_SulA_coli"/>
    <property type="match status" value="1"/>
</dbReference>
<accession>A0A2C6DJ97</accession>
<evidence type="ECO:0000313" key="5">
    <source>
        <dbReference type="Proteomes" id="UP000373449"/>
    </source>
</evidence>
<feature type="compositionally biased region" description="Polar residues" evidence="1">
    <location>
        <begin position="1"/>
        <end position="16"/>
    </location>
</feature>
<keyword evidence="3" id="KW-0131">Cell cycle</keyword>
<dbReference type="GO" id="GO:0051301">
    <property type="term" value="P:cell division"/>
    <property type="evidence" value="ECO:0007669"/>
    <property type="project" value="UniProtKB-KW"/>
</dbReference>
<dbReference type="InterPro" id="IPR004596">
    <property type="entry name" value="Cell_div_suppressor_SulA"/>
</dbReference>
<dbReference type="EMBL" id="PDDX01000001">
    <property type="protein sequence ID" value="PHI31306.1"/>
    <property type="molecule type" value="Genomic_DNA"/>
</dbReference>
<dbReference type="Proteomes" id="UP000224974">
    <property type="component" value="Unassembled WGS sequence"/>
</dbReference>
<dbReference type="InterPro" id="IPR027417">
    <property type="entry name" value="P-loop_NTPase"/>
</dbReference>
<dbReference type="GO" id="GO:0009432">
    <property type="term" value="P:SOS response"/>
    <property type="evidence" value="ECO:0007669"/>
    <property type="project" value="InterPro"/>
</dbReference>